<evidence type="ECO:0000256" key="4">
    <source>
        <dbReference type="ARBA" id="ARBA00022741"/>
    </source>
</evidence>
<comment type="similarity">
    <text evidence="2">Belongs to the asparagine synthetase family.</text>
</comment>
<dbReference type="InterPro" id="IPR017932">
    <property type="entry name" value="GATase_2_dom"/>
</dbReference>
<evidence type="ECO:0000256" key="3">
    <source>
        <dbReference type="ARBA" id="ARBA00012737"/>
    </source>
</evidence>
<keyword evidence="8" id="KW-0028">Amino-acid biosynthesis</keyword>
<evidence type="ECO:0000256" key="2">
    <source>
        <dbReference type="ARBA" id="ARBA00005752"/>
    </source>
</evidence>
<dbReference type="OrthoDB" id="9763290at2"/>
<comment type="catalytic activity">
    <reaction evidence="7">
        <text>L-aspartate + L-glutamine + ATP + H2O = L-asparagine + L-glutamate + AMP + diphosphate + H(+)</text>
        <dbReference type="Rhea" id="RHEA:12228"/>
        <dbReference type="ChEBI" id="CHEBI:15377"/>
        <dbReference type="ChEBI" id="CHEBI:15378"/>
        <dbReference type="ChEBI" id="CHEBI:29985"/>
        <dbReference type="ChEBI" id="CHEBI:29991"/>
        <dbReference type="ChEBI" id="CHEBI:30616"/>
        <dbReference type="ChEBI" id="CHEBI:33019"/>
        <dbReference type="ChEBI" id="CHEBI:58048"/>
        <dbReference type="ChEBI" id="CHEBI:58359"/>
        <dbReference type="ChEBI" id="CHEBI:456215"/>
        <dbReference type="EC" id="6.3.5.4"/>
    </reaction>
</comment>
<feature type="binding site" evidence="9">
    <location>
        <position position="310"/>
    </location>
    <ligand>
        <name>ATP</name>
        <dbReference type="ChEBI" id="CHEBI:30616"/>
    </ligand>
</feature>
<comment type="caution">
    <text evidence="12">The sequence shown here is derived from an EMBL/GenBank/DDBJ whole genome shotgun (WGS) entry which is preliminary data.</text>
</comment>
<dbReference type="InterPro" id="IPR006426">
    <property type="entry name" value="Asn_synth_AEB"/>
</dbReference>
<keyword evidence="4 9" id="KW-0547">Nucleotide-binding</keyword>
<dbReference type="GO" id="GO:0005829">
    <property type="term" value="C:cytosol"/>
    <property type="evidence" value="ECO:0007669"/>
    <property type="project" value="TreeGrafter"/>
</dbReference>
<organism evidence="12 13">
    <name type="scientific">Rhizobium loti</name>
    <name type="common">Mesorhizobium loti</name>
    <dbReference type="NCBI Taxonomy" id="381"/>
    <lineage>
        <taxon>Bacteria</taxon>
        <taxon>Pseudomonadati</taxon>
        <taxon>Pseudomonadota</taxon>
        <taxon>Alphaproteobacteria</taxon>
        <taxon>Hyphomicrobiales</taxon>
        <taxon>Phyllobacteriaceae</taxon>
        <taxon>Mesorhizobium</taxon>
    </lineage>
</organism>
<evidence type="ECO:0000256" key="5">
    <source>
        <dbReference type="ARBA" id="ARBA00022840"/>
    </source>
</evidence>
<feature type="domain" description="Glutamine amidotransferase type-2" evidence="11">
    <location>
        <begin position="2"/>
        <end position="218"/>
    </location>
</feature>
<dbReference type="Gene3D" id="3.60.20.10">
    <property type="entry name" value="Glutamine Phosphoribosylpyrophosphate, subunit 1, domain 1"/>
    <property type="match status" value="1"/>
</dbReference>
<keyword evidence="6 8" id="KW-0315">Glutamine amidotransferase</keyword>
<dbReference type="InterPro" id="IPR051786">
    <property type="entry name" value="ASN_synthetase/amidase"/>
</dbReference>
<evidence type="ECO:0000313" key="13">
    <source>
        <dbReference type="Proteomes" id="UP000093748"/>
    </source>
</evidence>
<gene>
    <name evidence="12" type="ORF">BAE39_30985</name>
</gene>
<feature type="site" description="Important for beta-aspartyl-AMP intermediate formation" evidence="10">
    <location>
        <position position="385"/>
    </location>
</feature>
<dbReference type="InterPro" id="IPR029055">
    <property type="entry name" value="Ntn_hydrolases_N"/>
</dbReference>
<feature type="binding site" evidence="9">
    <location>
        <begin position="383"/>
        <end position="384"/>
    </location>
    <ligand>
        <name>ATP</name>
        <dbReference type="ChEBI" id="CHEBI:30616"/>
    </ligand>
</feature>
<protein>
    <recommendedName>
        <fullName evidence="3">asparagine synthase (glutamine-hydrolyzing)</fullName>
        <ecNumber evidence="3">6.3.5.4</ecNumber>
    </recommendedName>
</protein>
<dbReference type="GeneID" id="66685789"/>
<dbReference type="GO" id="GO:0004066">
    <property type="term" value="F:asparagine synthase (glutamine-hydrolyzing) activity"/>
    <property type="evidence" value="ECO:0007669"/>
    <property type="project" value="UniProtKB-EC"/>
</dbReference>
<dbReference type="PANTHER" id="PTHR43284:SF1">
    <property type="entry name" value="ASPARAGINE SYNTHETASE"/>
    <property type="match status" value="1"/>
</dbReference>
<evidence type="ECO:0000256" key="1">
    <source>
        <dbReference type="ARBA" id="ARBA00005187"/>
    </source>
</evidence>
<dbReference type="AlphaFoldDB" id="A0A1A5IF39"/>
<dbReference type="NCBIfam" id="TIGR01536">
    <property type="entry name" value="asn_synth_AEB"/>
    <property type="match status" value="1"/>
</dbReference>
<evidence type="ECO:0000256" key="8">
    <source>
        <dbReference type="PIRSR" id="PIRSR001589-1"/>
    </source>
</evidence>
<dbReference type="InterPro" id="IPR014729">
    <property type="entry name" value="Rossmann-like_a/b/a_fold"/>
</dbReference>
<dbReference type="InterPro" id="IPR001962">
    <property type="entry name" value="Asn_synthase"/>
</dbReference>
<dbReference type="InterPro" id="IPR033738">
    <property type="entry name" value="AsnB_N"/>
</dbReference>
<dbReference type="SUPFAM" id="SSF56235">
    <property type="entry name" value="N-terminal nucleophile aminohydrolases (Ntn hydrolases)"/>
    <property type="match status" value="1"/>
</dbReference>
<sequence>MCGIAGILLAPDAANTNALRAIGPMMTALRHRGPDGEAFWMNREAGIAFGHRRLAIVDLSEAGRQPMHSASGRYVITFNGEIYNFRDLRRELEGAGHHFRGTSDTEVMLCAIESWGLEAALERFAGMFAFGLWDLKNRILHLARDRMGKKPLYVASTPEALVFASELKAITCFPGFTPELDVDAAATMLSKGWVPDDRCIWQGVFKLPPGSVLSVTAADFANARGAGSLAHRIRRWWSLADVACKAQRDPIAGSDEDLTTELDSLLRLAVKERMVADVPLGAFLSGGIDSSTVVALMQAQSPTPVRTFTIAFGESGFDEAPHAAAVARHLGTDHTELHLSPAAALEVIPELPRIWDEPFADESQIPTLLVSRLARRHVTVALSGDGGDECFAGYSRHFLATRLRRQHELPSSFRRMLAAGAGLLAHASQKDIFGSLPLSATMRHGLRGDRLNRLARLFAAANEDQLLQRLTESSTNKLLHHKPPASNASAPQLDDLLSRLLFDDMTGYLPGDILVKLDRATMANSLEGRCPILDHRVVEFAWRLPTDAKVRSGRGKWILRQLLDRYVPRGLVDRPKQGFDVPVGAWLKGPLRDWATDIIATTRLSGDGVIDHAKVDACWRDHLHGNQDHFRDLWPLLMFQAWHNEAMRPSAPATRPSYDIELTGD</sequence>
<evidence type="ECO:0000313" key="12">
    <source>
        <dbReference type="EMBL" id="OBP77792.1"/>
    </source>
</evidence>
<feature type="active site" description="For GATase activity" evidence="8">
    <location>
        <position position="2"/>
    </location>
</feature>
<dbReference type="EC" id="6.3.5.4" evidence="3"/>
<dbReference type="SUPFAM" id="SSF52402">
    <property type="entry name" value="Adenine nucleotide alpha hydrolases-like"/>
    <property type="match status" value="1"/>
</dbReference>
<evidence type="ECO:0000256" key="6">
    <source>
        <dbReference type="ARBA" id="ARBA00022962"/>
    </source>
</evidence>
<evidence type="ECO:0000256" key="10">
    <source>
        <dbReference type="PIRSR" id="PIRSR001589-3"/>
    </source>
</evidence>
<dbReference type="RefSeq" id="WP_032928926.1">
    <property type="nucleotide sequence ID" value="NZ_LZTH01000021.1"/>
</dbReference>
<dbReference type="PIRSF" id="PIRSF001589">
    <property type="entry name" value="Asn_synthetase_glu-h"/>
    <property type="match status" value="1"/>
</dbReference>
<keyword evidence="5 9" id="KW-0067">ATP-binding</keyword>
<keyword evidence="8" id="KW-0061">Asparagine biosynthesis</keyword>
<evidence type="ECO:0000259" key="11">
    <source>
        <dbReference type="PROSITE" id="PS51278"/>
    </source>
</evidence>
<name>A0A1A5IF39_RHILI</name>
<proteinExistence type="inferred from homology"/>
<comment type="pathway">
    <text evidence="1">Amino-acid biosynthesis; L-asparagine biosynthesis; L-asparagine from L-aspartate (L-Gln route): step 1/1.</text>
</comment>
<dbReference type="Pfam" id="PF13537">
    <property type="entry name" value="GATase_7"/>
    <property type="match status" value="1"/>
</dbReference>
<dbReference type="Pfam" id="PF00733">
    <property type="entry name" value="Asn_synthase"/>
    <property type="match status" value="1"/>
</dbReference>
<dbReference type="GO" id="GO:0005524">
    <property type="term" value="F:ATP binding"/>
    <property type="evidence" value="ECO:0007669"/>
    <property type="project" value="UniProtKB-KW"/>
</dbReference>
<dbReference type="PANTHER" id="PTHR43284">
    <property type="entry name" value="ASPARAGINE SYNTHETASE (GLUTAMINE-HYDROLYZING)"/>
    <property type="match status" value="1"/>
</dbReference>
<dbReference type="CDD" id="cd01991">
    <property type="entry name" value="Asn_synthase_B_C"/>
    <property type="match status" value="1"/>
</dbReference>
<reference evidence="13" key="1">
    <citation type="submission" date="2016-06" db="EMBL/GenBank/DDBJ databases">
        <title>NZP2037 Pacbio-Illumina hybrid assembly.</title>
        <authorList>
            <person name="Ramsay J.P."/>
        </authorList>
    </citation>
    <scope>NUCLEOTIDE SEQUENCE [LARGE SCALE GENOMIC DNA]</scope>
    <source>
        <strain evidence="13">R7ANS::ICEMlSym2042</strain>
    </source>
</reference>
<evidence type="ECO:0000256" key="9">
    <source>
        <dbReference type="PIRSR" id="PIRSR001589-2"/>
    </source>
</evidence>
<dbReference type="Proteomes" id="UP000093748">
    <property type="component" value="Unassembled WGS sequence"/>
</dbReference>
<evidence type="ECO:0000256" key="7">
    <source>
        <dbReference type="ARBA" id="ARBA00048741"/>
    </source>
</evidence>
<accession>A0A1A5IF39</accession>
<dbReference type="EMBL" id="LZTJ01000011">
    <property type="protein sequence ID" value="OBP77792.1"/>
    <property type="molecule type" value="Genomic_DNA"/>
</dbReference>
<dbReference type="GO" id="GO:0006529">
    <property type="term" value="P:asparagine biosynthetic process"/>
    <property type="evidence" value="ECO:0007669"/>
    <property type="project" value="UniProtKB-KW"/>
</dbReference>
<dbReference type="Gene3D" id="3.40.50.620">
    <property type="entry name" value="HUPs"/>
    <property type="match status" value="1"/>
</dbReference>
<dbReference type="PROSITE" id="PS51278">
    <property type="entry name" value="GATASE_TYPE_2"/>
    <property type="match status" value="1"/>
</dbReference>
<feature type="binding site" evidence="9">
    <location>
        <position position="104"/>
    </location>
    <ligand>
        <name>L-glutamine</name>
        <dbReference type="ChEBI" id="CHEBI:58359"/>
    </ligand>
</feature>
<dbReference type="CDD" id="cd00712">
    <property type="entry name" value="AsnB"/>
    <property type="match status" value="1"/>
</dbReference>